<dbReference type="OrthoDB" id="6093251at2759"/>
<keyword evidence="1" id="KW-0862">Zinc</keyword>
<dbReference type="Pfam" id="PF00643">
    <property type="entry name" value="zf-B_box"/>
    <property type="match status" value="1"/>
</dbReference>
<dbReference type="PANTHER" id="PTHR25462">
    <property type="entry name" value="BONUS, ISOFORM C-RELATED"/>
    <property type="match status" value="1"/>
</dbReference>
<evidence type="ECO:0000256" key="1">
    <source>
        <dbReference type="PROSITE-ProRule" id="PRU00024"/>
    </source>
</evidence>
<dbReference type="Proteomes" id="UP000683360">
    <property type="component" value="Unassembled WGS sequence"/>
</dbReference>
<dbReference type="Gene3D" id="3.30.160.60">
    <property type="entry name" value="Classic Zinc Finger"/>
    <property type="match status" value="1"/>
</dbReference>
<dbReference type="CDD" id="cd19756">
    <property type="entry name" value="Bbox2"/>
    <property type="match status" value="1"/>
</dbReference>
<dbReference type="CDD" id="cd19757">
    <property type="entry name" value="Bbox1"/>
    <property type="match status" value="1"/>
</dbReference>
<dbReference type="SMART" id="SM00336">
    <property type="entry name" value="BBOX"/>
    <property type="match status" value="2"/>
</dbReference>
<reference evidence="3" key="1">
    <citation type="submission" date="2021-03" db="EMBL/GenBank/DDBJ databases">
        <authorList>
            <person name="Bekaert M."/>
        </authorList>
    </citation>
    <scope>NUCLEOTIDE SEQUENCE</scope>
</reference>
<evidence type="ECO:0000313" key="3">
    <source>
        <dbReference type="EMBL" id="CAG2226109.1"/>
    </source>
</evidence>
<organism evidence="3 4">
    <name type="scientific">Mytilus edulis</name>
    <name type="common">Blue mussel</name>
    <dbReference type="NCBI Taxonomy" id="6550"/>
    <lineage>
        <taxon>Eukaryota</taxon>
        <taxon>Metazoa</taxon>
        <taxon>Spiralia</taxon>
        <taxon>Lophotrochozoa</taxon>
        <taxon>Mollusca</taxon>
        <taxon>Bivalvia</taxon>
        <taxon>Autobranchia</taxon>
        <taxon>Pteriomorphia</taxon>
        <taxon>Mytilida</taxon>
        <taxon>Mytiloidea</taxon>
        <taxon>Mytilidae</taxon>
        <taxon>Mytilinae</taxon>
        <taxon>Mytilus</taxon>
    </lineage>
</organism>
<evidence type="ECO:0000313" key="4">
    <source>
        <dbReference type="Proteomes" id="UP000683360"/>
    </source>
</evidence>
<feature type="domain" description="B box-type" evidence="2">
    <location>
        <begin position="80"/>
        <end position="120"/>
    </location>
</feature>
<keyword evidence="4" id="KW-1185">Reference proteome</keyword>
<dbReference type="InterPro" id="IPR047153">
    <property type="entry name" value="TRIM45/56/19-like"/>
</dbReference>
<dbReference type="AlphaFoldDB" id="A0A8S3SYB1"/>
<dbReference type="InterPro" id="IPR000315">
    <property type="entry name" value="Znf_B-box"/>
</dbReference>
<comment type="caution">
    <text evidence="3">The sequence shown here is derived from an EMBL/GenBank/DDBJ whole genome shotgun (WGS) entry which is preliminary data.</text>
</comment>
<keyword evidence="1" id="KW-0863">Zinc-finger</keyword>
<dbReference type="GO" id="GO:0005654">
    <property type="term" value="C:nucleoplasm"/>
    <property type="evidence" value="ECO:0007669"/>
    <property type="project" value="TreeGrafter"/>
</dbReference>
<dbReference type="EMBL" id="CAJPWZ010001873">
    <property type="protein sequence ID" value="CAG2226109.1"/>
    <property type="molecule type" value="Genomic_DNA"/>
</dbReference>
<accession>A0A8S3SYB1</accession>
<proteinExistence type="predicted"/>
<gene>
    <name evidence="3" type="ORF">MEDL_39207</name>
</gene>
<dbReference type="PROSITE" id="PS50119">
    <property type="entry name" value="ZF_BBOX"/>
    <property type="match status" value="2"/>
</dbReference>
<dbReference type="GO" id="GO:0061630">
    <property type="term" value="F:ubiquitin protein ligase activity"/>
    <property type="evidence" value="ECO:0007669"/>
    <property type="project" value="TreeGrafter"/>
</dbReference>
<sequence>MFSDKSGDKTKLATINCSYILIIAFKMAQAAASTCEICIGGPGEHYCLQCNQLFCESCKLSHLRANICKNHTFLSGPKKSDTLFCAEHEERCLSYCHDCDTPVCIVCSDEKHRHHLMKGLAESIQELKSELFEKIETKVATANFNLGKIEKDTKAYREKVKAVIKTITEEGKYWKQLIDKKVEALTKLVQDKEQRETQNMTAYSEVYKGVAENCKTWQNNIKKMETTADMLLLNKLKQLKNDVDQIVVKQIPNAPDVSYRNKKTSDAEIDNLFGELQFL</sequence>
<keyword evidence="1" id="KW-0479">Metal-binding</keyword>
<protein>
    <recommendedName>
        <fullName evidence="2">B box-type domain-containing protein</fullName>
    </recommendedName>
</protein>
<dbReference type="GO" id="GO:0008270">
    <property type="term" value="F:zinc ion binding"/>
    <property type="evidence" value="ECO:0007669"/>
    <property type="project" value="UniProtKB-KW"/>
</dbReference>
<name>A0A8S3SYB1_MYTED</name>
<evidence type="ECO:0000259" key="2">
    <source>
        <dbReference type="PROSITE" id="PS50119"/>
    </source>
</evidence>
<feature type="domain" description="B box-type" evidence="2">
    <location>
        <begin position="30"/>
        <end position="76"/>
    </location>
</feature>
<dbReference type="SUPFAM" id="SSF57845">
    <property type="entry name" value="B-box zinc-binding domain"/>
    <property type="match status" value="1"/>
</dbReference>
<dbReference type="PANTHER" id="PTHR25462:SF296">
    <property type="entry name" value="MEIOTIC P26, ISOFORM F"/>
    <property type="match status" value="1"/>
</dbReference>